<keyword evidence="1" id="KW-0472">Membrane</keyword>
<protein>
    <submittedName>
        <fullName evidence="2">Uncharacterized protein</fullName>
    </submittedName>
</protein>
<sequence>MSLDPFFTSRFTVCHYAFIPQLLSLGASTTYLLLWL</sequence>
<organism evidence="2 3">
    <name type="scientific">Penstemon smallii</name>
    <dbReference type="NCBI Taxonomy" id="265156"/>
    <lineage>
        <taxon>Eukaryota</taxon>
        <taxon>Viridiplantae</taxon>
        <taxon>Streptophyta</taxon>
        <taxon>Embryophyta</taxon>
        <taxon>Tracheophyta</taxon>
        <taxon>Spermatophyta</taxon>
        <taxon>Magnoliopsida</taxon>
        <taxon>eudicotyledons</taxon>
        <taxon>Gunneridae</taxon>
        <taxon>Pentapetalae</taxon>
        <taxon>asterids</taxon>
        <taxon>lamiids</taxon>
        <taxon>Lamiales</taxon>
        <taxon>Plantaginaceae</taxon>
        <taxon>Cheloneae</taxon>
        <taxon>Penstemon</taxon>
    </lineage>
</organism>
<evidence type="ECO:0000256" key="1">
    <source>
        <dbReference type="SAM" id="Phobius"/>
    </source>
</evidence>
<proteinExistence type="predicted"/>
<accession>A0ABD3UK17</accession>
<keyword evidence="3" id="KW-1185">Reference proteome</keyword>
<name>A0ABD3UK17_9LAMI</name>
<dbReference type="AlphaFoldDB" id="A0ABD3UK17"/>
<keyword evidence="1" id="KW-0812">Transmembrane</keyword>
<feature type="transmembrane region" description="Helical" evidence="1">
    <location>
        <begin position="15"/>
        <end position="34"/>
    </location>
</feature>
<keyword evidence="1" id="KW-1133">Transmembrane helix</keyword>
<dbReference type="Proteomes" id="UP001634393">
    <property type="component" value="Unassembled WGS sequence"/>
</dbReference>
<gene>
    <name evidence="2" type="ORF">ACJIZ3_010517</name>
</gene>
<comment type="caution">
    <text evidence="2">The sequence shown here is derived from an EMBL/GenBank/DDBJ whole genome shotgun (WGS) entry which is preliminary data.</text>
</comment>
<evidence type="ECO:0000313" key="2">
    <source>
        <dbReference type="EMBL" id="KAL3848635.1"/>
    </source>
</evidence>
<evidence type="ECO:0000313" key="3">
    <source>
        <dbReference type="Proteomes" id="UP001634393"/>
    </source>
</evidence>
<reference evidence="2 3" key="1">
    <citation type="submission" date="2024-12" db="EMBL/GenBank/DDBJ databases">
        <title>The unique morphological basis and parallel evolutionary history of personate flowers in Penstemon.</title>
        <authorList>
            <person name="Depatie T.H."/>
            <person name="Wessinger C.A."/>
        </authorList>
    </citation>
    <scope>NUCLEOTIDE SEQUENCE [LARGE SCALE GENOMIC DNA]</scope>
    <source>
        <strain evidence="2">WTNN_2</strain>
        <tissue evidence="2">Leaf</tissue>
    </source>
</reference>
<dbReference type="EMBL" id="JBJXBP010000001">
    <property type="protein sequence ID" value="KAL3848635.1"/>
    <property type="molecule type" value="Genomic_DNA"/>
</dbReference>